<name>A0A315VP89_GAMAF</name>
<dbReference type="PANTHER" id="PTHR46484:SF8">
    <property type="entry name" value="B-CELL RECEPTOR CD22-LIKE-RELATED"/>
    <property type="match status" value="1"/>
</dbReference>
<dbReference type="PANTHER" id="PTHR46484">
    <property type="entry name" value="SI:CH211-171H4.5-RELATED"/>
    <property type="match status" value="1"/>
</dbReference>
<feature type="domain" description="Ig-like" evidence="2">
    <location>
        <begin position="571"/>
        <end position="648"/>
    </location>
</feature>
<evidence type="ECO:0000313" key="4">
    <source>
        <dbReference type="Proteomes" id="UP000250572"/>
    </source>
</evidence>
<evidence type="ECO:0000256" key="1">
    <source>
        <dbReference type="SAM" id="Phobius"/>
    </source>
</evidence>
<accession>A0A315VP89</accession>
<reference evidence="3 4" key="1">
    <citation type="journal article" date="2018" name="G3 (Bethesda)">
        <title>A High-Quality Reference Genome for the Invasive Mosquitofish Gambusia affinis Using a Chicago Library.</title>
        <authorList>
            <person name="Hoffberg S.L."/>
            <person name="Troendle N.J."/>
            <person name="Glenn T.C."/>
            <person name="Mahmud O."/>
            <person name="Louha S."/>
            <person name="Chalopin D."/>
            <person name="Bennetzen J.L."/>
            <person name="Mauricio R."/>
        </authorList>
    </citation>
    <scope>NUCLEOTIDE SEQUENCE [LARGE SCALE GENOMIC DNA]</scope>
    <source>
        <strain evidence="3">NE01/NJP1002.9</strain>
        <tissue evidence="3">Muscle</tissue>
    </source>
</reference>
<dbReference type="SMART" id="SM00409">
    <property type="entry name" value="IG"/>
    <property type="match status" value="4"/>
</dbReference>
<feature type="non-terminal residue" evidence="3">
    <location>
        <position position="736"/>
    </location>
</feature>
<dbReference type="InterPro" id="IPR036179">
    <property type="entry name" value="Ig-like_dom_sf"/>
</dbReference>
<dbReference type="PROSITE" id="PS50835">
    <property type="entry name" value="IG_LIKE"/>
    <property type="match status" value="3"/>
</dbReference>
<comment type="caution">
    <text evidence="3">The sequence shown here is derived from an EMBL/GenBank/DDBJ whole genome shotgun (WGS) entry which is preliminary data.</text>
</comment>
<dbReference type="InterPro" id="IPR013783">
    <property type="entry name" value="Ig-like_fold"/>
</dbReference>
<keyword evidence="1" id="KW-1133">Transmembrane helix</keyword>
<keyword evidence="4" id="KW-1185">Reference proteome</keyword>
<dbReference type="Proteomes" id="UP000250572">
    <property type="component" value="Unassembled WGS sequence"/>
</dbReference>
<dbReference type="InterPro" id="IPR003599">
    <property type="entry name" value="Ig_sub"/>
</dbReference>
<evidence type="ECO:0000259" key="2">
    <source>
        <dbReference type="PROSITE" id="PS50835"/>
    </source>
</evidence>
<gene>
    <name evidence="3" type="ORF">CCH79_00015976</name>
</gene>
<dbReference type="Gene3D" id="2.60.40.10">
    <property type="entry name" value="Immunoglobulins"/>
    <property type="match status" value="6"/>
</dbReference>
<dbReference type="EMBL" id="NHOQ01001369">
    <property type="protein sequence ID" value="PWA24989.1"/>
    <property type="molecule type" value="Genomic_DNA"/>
</dbReference>
<feature type="transmembrane region" description="Helical" evidence="1">
    <location>
        <begin position="658"/>
        <end position="680"/>
    </location>
</feature>
<dbReference type="Pfam" id="PF13927">
    <property type="entry name" value="Ig_3"/>
    <property type="match status" value="1"/>
</dbReference>
<feature type="transmembrane region" description="Helical" evidence="1">
    <location>
        <begin position="161"/>
        <end position="180"/>
    </location>
</feature>
<keyword evidence="1" id="KW-0472">Membrane</keyword>
<protein>
    <recommendedName>
        <fullName evidence="2">Ig-like domain-containing protein</fullName>
    </recommendedName>
</protein>
<keyword evidence="1" id="KW-0812">Transmembrane</keyword>
<organism evidence="3 4">
    <name type="scientific">Gambusia affinis</name>
    <name type="common">Western mosquitofish</name>
    <name type="synonym">Heterandria affinis</name>
    <dbReference type="NCBI Taxonomy" id="33528"/>
    <lineage>
        <taxon>Eukaryota</taxon>
        <taxon>Metazoa</taxon>
        <taxon>Chordata</taxon>
        <taxon>Craniata</taxon>
        <taxon>Vertebrata</taxon>
        <taxon>Euteleostomi</taxon>
        <taxon>Actinopterygii</taxon>
        <taxon>Neopterygii</taxon>
        <taxon>Teleostei</taxon>
        <taxon>Neoteleostei</taxon>
        <taxon>Acanthomorphata</taxon>
        <taxon>Ovalentaria</taxon>
        <taxon>Atherinomorphae</taxon>
        <taxon>Cyprinodontiformes</taxon>
        <taxon>Poeciliidae</taxon>
        <taxon>Poeciliinae</taxon>
        <taxon>Gambusia</taxon>
    </lineage>
</organism>
<feature type="non-terminal residue" evidence="3">
    <location>
        <position position="1"/>
    </location>
</feature>
<dbReference type="InterPro" id="IPR007110">
    <property type="entry name" value="Ig-like_dom"/>
</dbReference>
<dbReference type="SUPFAM" id="SSF48726">
    <property type="entry name" value="Immunoglobulin"/>
    <property type="match status" value="4"/>
</dbReference>
<feature type="domain" description="Ig-like" evidence="2">
    <location>
        <begin position="237"/>
        <end position="337"/>
    </location>
</feature>
<sequence>FTPCQNSTPELTWNLQQDSLRQTEKNTNGTFTTKIQENITLSDTHDGYNISCSARYPVIGGNKTAETEVTLNAPKDTSASISPSGLVSAGSWVELSCSSRAKPPPSFTWFRNSEHGDINVSMGKVYSFNVTEGGEYYCVATNRLGNETSSVILVITKGVKLLVPVIVGIIVVICFLVFLVSQMDIDLGVQNPAFEQEEELHYGEVKVTSKTPTVSLKPAQDNEQQETVYAQVNVSTPENPPTQADGGPENYYTEEHQSVTVTCSAFTPCPHSPPELTWNLQQDSLRQTEKNTDGTFTTKIQESITLSDTHDGYNIRCSARYPVIGGNKTAETEMLLETPQHPSVHQVWCQQLSENMLRVNLILSVVFLPGVLAKCPNPVLIASTPGQIEALNGSCLQIPCSFSTTDWNFDINKAIYGIWLKKESQFNANPSPIIFNSDGSVNKYSLSMTGNLREKNCTTLFPDLRTSYTDKYFLRIQNERVYKATDVCNPLHITVKAFTPCPHSPPELTWNLQQDSPRQTEKNTDGTFTTKIQESITLSDTHDGYNIRCSARYPVIGGNKTAETEVTLNAPKDTSASISPSAGSWVDLSCSSRAKPPITSFTWFKNSAEGAIKLSEGQVHRFSAIEGGEYYCMAINDQGNQTCPVILVIVTGLPFNPLYWGIIPVGCIVFICLFAGFWYFNSKYQAPKLTQGQNSEVQMSASKPEQQLHYGEIIFCRKTPEISSKPVQHDEQTVYA</sequence>
<evidence type="ECO:0000313" key="3">
    <source>
        <dbReference type="EMBL" id="PWA24989.1"/>
    </source>
</evidence>
<feature type="domain" description="Ig-like" evidence="2">
    <location>
        <begin position="74"/>
        <end position="156"/>
    </location>
</feature>
<dbReference type="AlphaFoldDB" id="A0A315VP89"/>
<proteinExistence type="predicted"/>